<evidence type="ECO:0000313" key="9">
    <source>
        <dbReference type="EMBL" id="SCC81245.1"/>
    </source>
</evidence>
<gene>
    <name evidence="9" type="ORF">GA0071312_2181</name>
    <name evidence="8" type="ORF">HLUCCO17_01920</name>
</gene>
<comment type="subcellular location">
    <subcellularLocation>
        <location evidence="1">Cell membrane</location>
        <topology evidence="1">Multi-pass membrane protein</topology>
    </subcellularLocation>
</comment>
<dbReference type="RefSeq" id="WP_074446104.1">
    <property type="nucleotide sequence ID" value="NZ_FMBM01000002.1"/>
</dbReference>
<dbReference type="AlphaFoldDB" id="A0A0P8AAX9"/>
<name>A0A0P8AAX9_9HYPH</name>
<feature type="transmembrane region" description="Helical" evidence="7">
    <location>
        <begin position="270"/>
        <end position="292"/>
    </location>
</feature>
<reference evidence="9 11" key="2">
    <citation type="submission" date="2016-08" db="EMBL/GenBank/DDBJ databases">
        <authorList>
            <person name="Varghese N."/>
            <person name="Submissions Spin"/>
        </authorList>
    </citation>
    <scope>NUCLEOTIDE SEQUENCE [LARGE SCALE GENOMIC DNA]</scope>
    <source>
        <strain evidence="9 11">HL-109</strain>
    </source>
</reference>
<evidence type="ECO:0000256" key="4">
    <source>
        <dbReference type="ARBA" id="ARBA00022989"/>
    </source>
</evidence>
<evidence type="ECO:0000313" key="10">
    <source>
        <dbReference type="Proteomes" id="UP000050497"/>
    </source>
</evidence>
<reference evidence="8 10" key="1">
    <citation type="submission" date="2015-09" db="EMBL/GenBank/DDBJ databases">
        <title>Identification and resolution of microdiversity through metagenomic sequencing of parallel consortia.</title>
        <authorList>
            <person name="Nelson W.C."/>
            <person name="Romine M.F."/>
            <person name="Lindemann S.R."/>
        </authorList>
    </citation>
    <scope>NUCLEOTIDE SEQUENCE [LARGE SCALE GENOMIC DNA]</scope>
    <source>
        <strain evidence="8">HL-109</strain>
    </source>
</reference>
<accession>A0A0P8AAX9</accession>
<feature type="transmembrane region" description="Helical" evidence="7">
    <location>
        <begin position="236"/>
        <end position="258"/>
    </location>
</feature>
<dbReference type="Proteomes" id="UP000182800">
    <property type="component" value="Unassembled WGS sequence"/>
</dbReference>
<evidence type="ECO:0000256" key="7">
    <source>
        <dbReference type="SAM" id="Phobius"/>
    </source>
</evidence>
<feature type="transmembrane region" description="Helical" evidence="7">
    <location>
        <begin position="119"/>
        <end position="139"/>
    </location>
</feature>
<feature type="transmembrane region" description="Helical" evidence="7">
    <location>
        <begin position="160"/>
        <end position="188"/>
    </location>
</feature>
<organism evidence="8 10">
    <name type="scientific">Saliniramus fredricksonii</name>
    <dbReference type="NCBI Taxonomy" id="1653334"/>
    <lineage>
        <taxon>Bacteria</taxon>
        <taxon>Pseudomonadati</taxon>
        <taxon>Pseudomonadota</taxon>
        <taxon>Alphaproteobacteria</taxon>
        <taxon>Hyphomicrobiales</taxon>
        <taxon>Salinarimonadaceae</taxon>
        <taxon>Saliniramus</taxon>
    </lineage>
</organism>
<dbReference type="PANTHER" id="PTHR30213">
    <property type="entry name" value="INNER MEMBRANE PROTEIN YHJD"/>
    <property type="match status" value="1"/>
</dbReference>
<dbReference type="PANTHER" id="PTHR30213:SF0">
    <property type="entry name" value="UPF0761 MEMBRANE PROTEIN YIHY"/>
    <property type="match status" value="1"/>
</dbReference>
<keyword evidence="3 7" id="KW-0812">Transmembrane</keyword>
<dbReference type="NCBIfam" id="TIGR00765">
    <property type="entry name" value="yihY_not_rbn"/>
    <property type="match status" value="1"/>
</dbReference>
<feature type="region of interest" description="Disordered" evidence="6">
    <location>
        <begin position="1"/>
        <end position="20"/>
    </location>
</feature>
<keyword evidence="5 7" id="KW-0472">Membrane</keyword>
<evidence type="ECO:0000256" key="5">
    <source>
        <dbReference type="ARBA" id="ARBA00023136"/>
    </source>
</evidence>
<dbReference type="PIRSF" id="PIRSF035875">
    <property type="entry name" value="RNase_BN"/>
    <property type="match status" value="1"/>
</dbReference>
<keyword evidence="11" id="KW-1185">Reference proteome</keyword>
<sequence>MKRDTDQTLNRTRAGERSRGRKALTPLGIPFRGYVDVFWRVANAFNRDRVSANAAGAAFYMIFAIVPALAAMVSLYGLVGDPSRLRDQLVDLDAFLPPAMLDLMDNELARLIDQRSDTLGLTFATTFAIAVYVVNNAVLRLFDALNVIYGERETRSYVSLYGTALIFTIGALIFAALLVNVVITIPIILNFLPLGPLAGWIITVLPLIVIFLVANIGIAVVYRYGPSRAPARWRWISPGSVSAATVWVAASAGFSWYMSHFADYSATYGSLGAIAAAMMWAYISTLILLVGAEFNAELEQQTECDTTIPPVREMGERGAAVADTLGETRG</sequence>
<evidence type="ECO:0000256" key="2">
    <source>
        <dbReference type="ARBA" id="ARBA00022475"/>
    </source>
</evidence>
<dbReference type="GO" id="GO:0005886">
    <property type="term" value="C:plasma membrane"/>
    <property type="evidence" value="ECO:0007669"/>
    <property type="project" value="UniProtKB-SubCell"/>
</dbReference>
<proteinExistence type="predicted"/>
<dbReference type="InterPro" id="IPR017039">
    <property type="entry name" value="Virul_fac_BrkB"/>
</dbReference>
<dbReference type="EMBL" id="FMBM01000002">
    <property type="protein sequence ID" value="SCC81245.1"/>
    <property type="molecule type" value="Genomic_DNA"/>
</dbReference>
<evidence type="ECO:0000256" key="1">
    <source>
        <dbReference type="ARBA" id="ARBA00004651"/>
    </source>
</evidence>
<dbReference type="Proteomes" id="UP000050497">
    <property type="component" value="Unassembled WGS sequence"/>
</dbReference>
<dbReference type="Pfam" id="PF03631">
    <property type="entry name" value="Virul_fac_BrkB"/>
    <property type="match status" value="1"/>
</dbReference>
<evidence type="ECO:0000313" key="11">
    <source>
        <dbReference type="Proteomes" id="UP000182800"/>
    </source>
</evidence>
<keyword evidence="2" id="KW-1003">Cell membrane</keyword>
<evidence type="ECO:0000256" key="3">
    <source>
        <dbReference type="ARBA" id="ARBA00022692"/>
    </source>
</evidence>
<evidence type="ECO:0000256" key="6">
    <source>
        <dbReference type="SAM" id="MobiDB-lite"/>
    </source>
</evidence>
<feature type="transmembrane region" description="Helical" evidence="7">
    <location>
        <begin position="57"/>
        <end position="79"/>
    </location>
</feature>
<protein>
    <submittedName>
        <fullName evidence="8">Membrane protein</fullName>
    </submittedName>
</protein>
<dbReference type="EMBL" id="LJSX01000002">
    <property type="protein sequence ID" value="KPQ12343.1"/>
    <property type="molecule type" value="Genomic_DNA"/>
</dbReference>
<comment type="caution">
    <text evidence="8">The sequence shown here is derived from an EMBL/GenBank/DDBJ whole genome shotgun (WGS) entry which is preliminary data.</text>
</comment>
<evidence type="ECO:0000313" key="8">
    <source>
        <dbReference type="EMBL" id="KPQ12343.1"/>
    </source>
</evidence>
<dbReference type="STRING" id="1653334.GA0071312_2181"/>
<feature type="transmembrane region" description="Helical" evidence="7">
    <location>
        <begin position="200"/>
        <end position="224"/>
    </location>
</feature>
<keyword evidence="4 7" id="KW-1133">Transmembrane helix</keyword>